<keyword evidence="1" id="KW-0732">Signal</keyword>
<dbReference type="InterPro" id="IPR051802">
    <property type="entry name" value="YfhM-like"/>
</dbReference>
<reference evidence="3" key="1">
    <citation type="journal article" date="2013" name="Genome Biol.">
        <title>Comparative genomics of the core and accessory genomes of 48 Sinorhizobium strains comprising five genospecies.</title>
        <authorList>
            <person name="Sugawara M."/>
            <person name="Epstein B."/>
            <person name="Badgley B.D."/>
            <person name="Unno T."/>
            <person name="Xu L."/>
            <person name="Reese J."/>
            <person name="Gyaneshwar P."/>
            <person name="Denny R."/>
            <person name="Mudge J."/>
            <person name="Bharti A.K."/>
            <person name="Farmer A.D."/>
            <person name="May G.D."/>
            <person name="Woodward J.E."/>
            <person name="Medigue C."/>
            <person name="Vallenet D."/>
            <person name="Lajus A."/>
            <person name="Rouy Z."/>
            <person name="Martinez-Vaz B."/>
            <person name="Tiffin P."/>
            <person name="Young N.D."/>
            <person name="Sadowsky M.J."/>
        </authorList>
    </citation>
    <scope>NUCLEOTIDE SEQUENCE</scope>
    <source>
        <strain evidence="3">M30</strain>
    </source>
</reference>
<name>A0A6A8A3K5_RHIML</name>
<dbReference type="SMART" id="SM01359">
    <property type="entry name" value="A2M_N_2"/>
    <property type="match status" value="1"/>
</dbReference>
<evidence type="ECO:0000313" key="3">
    <source>
        <dbReference type="EMBL" id="MQW08202.1"/>
    </source>
</evidence>
<sequence length="1993" mass="215452">MWRTLSVLLCLLSMSTLARAELTHPALLQLANNYRPSVAGELRDLPPTELVVQLNEARKAADVRRVLELSEALVAHDEANSLSWLNLAKAWSHASQSARSGLAAAIRASLLADTAADRLEAMLVASSILRSSLERARSRFDLSNKDITTARLAISQTLESPTVEKDVVRSSAEERVKALQIMLENAQLASFQAAADIEQIVSQLDAIYREIAGFVPDLDASEMRQGDARPFFDIVLNEKEEPLVSYVYEAADIRTCINFTKQLRQGSQDYGSVVSLKEVEGDEKPIVQYALLADGKRLCFLGLSPGKSFDVTVGAELSADDGTQLGTTRTALLEVPDLPSRVGFSDGELILPNNGRGEISLSLTNIDALPLALHRISDRSIHRHLALGHVRSGLPNAEYQSLLTDFSEVLWQGIVEAGPTDEEKNKPVDLKIPVLSLLSDRADWIQTLDQLRGDRTGQVRSPTRDVSNAEKVGRSLVGSFVAGTVDINRDTAGQFVPGVYALVAPIPPPADSDEEECETGKCATYAAQWFVVSDIGLTFYEGERGFEILVRSLRDGGPVVGANVQLISRGNRLLGEQLTNENGVAHFSRSLTLGEGSNALLAVMADTGSDFSFIQYGSDRLDLSRLNVGSARNNQESALLYTSRGIYRPGETIEVLALLRDRKKPLENAELRLQIVDYIVAKLAIRPEEWKAGGGLLKIEVPPSAREGPATLKLVSAANDVLAEIDVQLGQIKPDRAKVEFFEDPERKLKATVADDGAVNISGRIRARYLYGLEGTDQGVAANLKAEVAVRIGPTSTPVKGCYEEFAFGQIDEVTLPMLQRDFVDVTDAEGYLSRPMIAVATPESSKPLAANVEVTLFDAAGPLASGQSSVSLPPRDVAIGISSTPRLIAEAGGYTLGLDVVAVDPNGAPWSERGLELLVKRERQSYAWQHVDGEWRHISTRSSETVVTKQIGLDGSFHDYRSDRCARPVTVDKVADGLAEGSYIVEVVDRLSGASSSIRFRTGSAQTTVDDLEPNVFVLASNKPLYQPGEGITLTVEAPFEEGKFLVAVGGRDIVAWFPGEVTNGRGTITFQADPAWANQGLYALATAFKGVSAVDVKPGPARAIGATYFEVARDAMSFDVGLERESDVAFVRPDEALTFDVCLRNRAGICDQGNNTGAYAVAFVVDEGLLNLTGHEKVAESLRADLIGKSPLSLRIMDNYGRILAAGGGDQPGRLALTNYNSPKIVSIAKGPVPLVNGRASFDFGSLGLIAGAVKIHAIVWSPDNVANVVTPLAVRNGLVSNLGLPAYFVAGDRPLLPLHLENVDFGSTSARFALTFGTNGGVKVDLLTPAGTRKERLSDGSFLLSVPVGGPQDLLLALDLSEAAVGRHEMSLDVSMPEDVNALPPGERRRIWTFNVQPTSNLVRRYVDFDLNATGQKIVPLVEEVIGSGIERDSLKMVARFSASNDSLEMASVDQGPGEPGAILDRLVWSGMIDLADRRRRPSVRSRIQAAIENIQAMQTTYGSFVPYRTDRDFTPSEVNFDMDESLDGFRRGMIRNVSALDFLLRARRAGFAVSEQAIENSMTFARNWLDNAMAAADSDAGPDRLCSFATRFAVLILAHENRVVDSDLAAIERCDVSADTNESEETGTTTESLAELDGREPEANVASPRILNLLATDAAYVEFGEPRDVDKTLEIYYGDRGEYLGDLTDYQKAIAISLLMQAEGDERQISSLAASFIKSGEGPDLRTRAWLARAVSDMGDRGSDQLTLADLEIDPPGALALSNRGPGVIESSELKYTDLQGQEIVVRQVGGPPARGLLRISGRPTEPNASALVEADFRRRFFRIENGREVDLFGQQLEVGTRLVMVVEGTARALSTFRELSHGDISPSFGPIAVSVSLPAAMTLVADSLESIERKADLAKLAILGDLRSVDTNPQEWKGVVVPLNRGSSGESDFSDDDIVFRQAFVVALITAGTFQFPAMTIDPLEFPYNTVVGRQAEFTVAVPVERGG</sequence>
<comment type="caution">
    <text evidence="3">The sequence shown here is derived from an EMBL/GenBank/DDBJ whole genome shotgun (WGS) entry which is preliminary data.</text>
</comment>
<dbReference type="InterPro" id="IPR041462">
    <property type="entry name" value="Bact_A2M_MG6"/>
</dbReference>
<dbReference type="PANTHER" id="PTHR40094">
    <property type="entry name" value="ALPHA-2-MACROGLOBULIN HOMOLOG"/>
    <property type="match status" value="1"/>
</dbReference>
<evidence type="ECO:0000256" key="1">
    <source>
        <dbReference type="SAM" id="SignalP"/>
    </source>
</evidence>
<dbReference type="PANTHER" id="PTHR40094:SF1">
    <property type="entry name" value="UBIQUITIN DOMAIN-CONTAINING PROTEIN"/>
    <property type="match status" value="1"/>
</dbReference>
<dbReference type="Pfam" id="PF07703">
    <property type="entry name" value="A2M_BRD"/>
    <property type="match status" value="1"/>
</dbReference>
<dbReference type="InterPro" id="IPR011625">
    <property type="entry name" value="A2M_N_BRD"/>
</dbReference>
<dbReference type="GO" id="GO:0004866">
    <property type="term" value="F:endopeptidase inhibitor activity"/>
    <property type="evidence" value="ECO:0007669"/>
    <property type="project" value="TreeGrafter"/>
</dbReference>
<protein>
    <recommendedName>
        <fullName evidence="2">Alpha-2-macroglobulin bait region domain-containing protein</fullName>
    </recommendedName>
</protein>
<dbReference type="EMBL" id="WISP01000207">
    <property type="protein sequence ID" value="MQW08202.1"/>
    <property type="molecule type" value="Genomic_DNA"/>
</dbReference>
<dbReference type="RefSeq" id="WP_153318961.1">
    <property type="nucleotide sequence ID" value="NZ_WISP01000207.1"/>
</dbReference>
<evidence type="ECO:0000259" key="2">
    <source>
        <dbReference type="SMART" id="SM01359"/>
    </source>
</evidence>
<feature type="chain" id="PRO_5025618657" description="Alpha-2-macroglobulin bait region domain-containing protein" evidence="1">
    <location>
        <begin position="21"/>
        <end position="1993"/>
    </location>
</feature>
<proteinExistence type="predicted"/>
<dbReference type="InterPro" id="IPR021868">
    <property type="entry name" value="Alpha_2_Macroglob_MG3"/>
</dbReference>
<gene>
    <name evidence="3" type="ORF">GHK45_32065</name>
</gene>
<dbReference type="Pfam" id="PF17972">
    <property type="entry name" value="bMG5"/>
    <property type="match status" value="1"/>
</dbReference>
<dbReference type="InterPro" id="IPR041203">
    <property type="entry name" value="Bact_A2M_MG5"/>
</dbReference>
<dbReference type="Pfam" id="PF11974">
    <property type="entry name" value="bMG3"/>
    <property type="match status" value="1"/>
</dbReference>
<feature type="signal peptide" evidence="1">
    <location>
        <begin position="1"/>
        <end position="20"/>
    </location>
</feature>
<dbReference type="Pfam" id="PF17962">
    <property type="entry name" value="bMG6"/>
    <property type="match status" value="1"/>
</dbReference>
<feature type="domain" description="Alpha-2-macroglobulin bait region" evidence="2">
    <location>
        <begin position="1018"/>
        <end position="1174"/>
    </location>
</feature>
<organism evidence="3">
    <name type="scientific">Rhizobium meliloti</name>
    <name type="common">Ensifer meliloti</name>
    <name type="synonym">Sinorhizobium meliloti</name>
    <dbReference type="NCBI Taxonomy" id="382"/>
    <lineage>
        <taxon>Bacteria</taxon>
        <taxon>Pseudomonadati</taxon>
        <taxon>Pseudomonadota</taxon>
        <taxon>Alphaproteobacteria</taxon>
        <taxon>Hyphomicrobiales</taxon>
        <taxon>Rhizobiaceae</taxon>
        <taxon>Sinorhizobium/Ensifer group</taxon>
        <taxon>Sinorhizobium</taxon>
    </lineage>
</organism>
<accession>A0A6A8A3K5</accession>